<evidence type="ECO:0000313" key="1">
    <source>
        <dbReference type="EMBL" id="MBF8436736.1"/>
    </source>
</evidence>
<dbReference type="Proteomes" id="UP000621436">
    <property type="component" value="Unassembled WGS sequence"/>
</dbReference>
<sequence length="248" mass="27343">MALIKSPNTNQVSFGEGIGIILLKTVTPTIPGDVACALSYDYPVRYKVIEEATISEMFADPTRLLEQFIEAGKELENAGVKAVTGDCGFMAVLQDEMAKALNIPVFMSSLLQIPLMDRMMGGQEKIGVITANSESLGKKHFDGVGISSETQERLVIGGMENKPGFKRYILDERPELDPEIMEDEMVEMARELVDEEGVGAFLVECSVLPPYSPAIQRATNLPVFDFITLIDHVYSGVVQTDQVFYKHK</sequence>
<dbReference type="NCBIfam" id="NF005679">
    <property type="entry name" value="PRK07475.1"/>
    <property type="match status" value="1"/>
</dbReference>
<proteinExistence type="predicted"/>
<dbReference type="AlphaFoldDB" id="A0A931F7J2"/>
<dbReference type="EMBL" id="JADPIE010000003">
    <property type="protein sequence ID" value="MBF8436736.1"/>
    <property type="molecule type" value="Genomic_DNA"/>
</dbReference>
<dbReference type="RefSeq" id="WP_270453647.1">
    <property type="nucleotide sequence ID" value="NZ_JADPIE010000003.1"/>
</dbReference>
<gene>
    <name evidence="1" type="ORF">I0Q91_06595</name>
</gene>
<reference evidence="1" key="1">
    <citation type="submission" date="2020-11" db="EMBL/GenBank/DDBJ databases">
        <title>Halonatronomonas betainensis gen. nov., sp. nov. a novel haloalkaliphilic representative of the family Halanaerobiacae capable of betaine degradation.</title>
        <authorList>
            <person name="Boltyanskaya Y."/>
            <person name="Kevbrin V."/>
            <person name="Detkova E."/>
            <person name="Grouzdev D.S."/>
            <person name="Koziaeva V."/>
            <person name="Zhilina T."/>
        </authorList>
    </citation>
    <scope>NUCLEOTIDE SEQUENCE</scope>
    <source>
        <strain evidence="1">Z-7014</strain>
    </source>
</reference>
<evidence type="ECO:0000313" key="2">
    <source>
        <dbReference type="Proteomes" id="UP000621436"/>
    </source>
</evidence>
<comment type="caution">
    <text evidence="1">The sequence shown here is derived from an EMBL/GenBank/DDBJ whole genome shotgun (WGS) entry which is preliminary data.</text>
</comment>
<organism evidence="1 2">
    <name type="scientific">Halonatronomonas betaini</name>
    <dbReference type="NCBI Taxonomy" id="2778430"/>
    <lineage>
        <taxon>Bacteria</taxon>
        <taxon>Bacillati</taxon>
        <taxon>Bacillota</taxon>
        <taxon>Clostridia</taxon>
        <taxon>Halanaerobiales</taxon>
        <taxon>Halarsenatibacteraceae</taxon>
        <taxon>Halonatronomonas</taxon>
    </lineage>
</organism>
<protein>
    <submittedName>
        <fullName evidence="1">Aspartate/glutamate racemase family protein</fullName>
    </submittedName>
</protein>
<accession>A0A931F7J2</accession>
<name>A0A931F7J2_9FIRM</name>
<keyword evidence="2" id="KW-1185">Reference proteome</keyword>